<protein>
    <recommendedName>
        <fullName evidence="4">Probable multidrug resistance protein NorM</fullName>
    </recommendedName>
    <alternativeName>
        <fullName evidence="12">Multidrug-efflux transporter</fullName>
    </alternativeName>
</protein>
<feature type="transmembrane region" description="Helical" evidence="13">
    <location>
        <begin position="360"/>
        <end position="378"/>
    </location>
</feature>
<organism evidence="14 15">
    <name type="scientific">Paenibacillus vulneris</name>
    <dbReference type="NCBI Taxonomy" id="1133364"/>
    <lineage>
        <taxon>Bacteria</taxon>
        <taxon>Bacillati</taxon>
        <taxon>Bacillota</taxon>
        <taxon>Bacilli</taxon>
        <taxon>Bacillales</taxon>
        <taxon>Paenibacillaceae</taxon>
        <taxon>Paenibacillus</taxon>
    </lineage>
</organism>
<feature type="transmembrane region" description="Helical" evidence="13">
    <location>
        <begin position="95"/>
        <end position="113"/>
    </location>
</feature>
<dbReference type="RefSeq" id="WP_345594269.1">
    <property type="nucleotide sequence ID" value="NZ_BAABJG010000055.1"/>
</dbReference>
<dbReference type="InterPro" id="IPR050222">
    <property type="entry name" value="MATE_MdtK"/>
</dbReference>
<evidence type="ECO:0000256" key="2">
    <source>
        <dbReference type="ARBA" id="ARBA00004651"/>
    </source>
</evidence>
<dbReference type="Pfam" id="PF01554">
    <property type="entry name" value="MatE"/>
    <property type="match status" value="2"/>
</dbReference>
<evidence type="ECO:0000256" key="4">
    <source>
        <dbReference type="ARBA" id="ARBA00020268"/>
    </source>
</evidence>
<feature type="transmembrane region" description="Helical" evidence="13">
    <location>
        <begin position="318"/>
        <end position="340"/>
    </location>
</feature>
<keyword evidence="15" id="KW-1185">Reference proteome</keyword>
<dbReference type="CDD" id="cd13131">
    <property type="entry name" value="MATE_NorM_like"/>
    <property type="match status" value="1"/>
</dbReference>
<keyword evidence="9 13" id="KW-1133">Transmembrane helix</keyword>
<evidence type="ECO:0000256" key="12">
    <source>
        <dbReference type="ARBA" id="ARBA00031636"/>
    </source>
</evidence>
<feature type="transmembrane region" description="Helical" evidence="13">
    <location>
        <begin position="166"/>
        <end position="188"/>
    </location>
</feature>
<keyword evidence="7" id="KW-1003">Cell membrane</keyword>
<dbReference type="PIRSF" id="PIRSF006603">
    <property type="entry name" value="DinF"/>
    <property type="match status" value="1"/>
</dbReference>
<sequence length="454" mass="50326">MQHESTYKGKIIQFFSILGPILMTQISLNLMTLFDTMMSGRAGTHDLAGVAIGASLWMPVSVGLNGILLAVSPMVAQLYGKGELRQISKTVTQALYLSLLLAVVIVIAGGFVLNPILTGMNLEPAVHHIAKHYLIGLSIGIIPLFLSSVLRYFFDAHGLTRISMSIMLIAVPVNVLINYLLIFGNWGFPKLGGIGAGYATAITYWLIFFISIWMTFKVEAMRRYRLFAEWFAPSWKAWKEQLKIGVPMGLSVFFEASIFSVVTLLMGMMFNTVTIAAHQAAISFTTLLFMIPLSISMSLTIIIAYEVGSGRYKDAKQYSRFGVLMAIGILAVSSIFLYVFREQIAYFYTDNPEVVQLTKQFLLFAIVYQLSDAAQASLQGVLRGYKDVTFPFIIALVAYWVIGMPTGYVLAAYTDWGPYGFWLGITIGLTFAASGFYLRLLRVQRKYSGRAAGK</sequence>
<evidence type="ECO:0000313" key="14">
    <source>
        <dbReference type="EMBL" id="MFD1219996.1"/>
    </source>
</evidence>
<feature type="transmembrane region" description="Helical" evidence="13">
    <location>
        <begin position="54"/>
        <end position="75"/>
    </location>
</feature>
<dbReference type="InterPro" id="IPR002528">
    <property type="entry name" value="MATE_fam"/>
</dbReference>
<evidence type="ECO:0000256" key="11">
    <source>
        <dbReference type="ARBA" id="ARBA00023136"/>
    </source>
</evidence>
<dbReference type="Proteomes" id="UP001597180">
    <property type="component" value="Unassembled WGS sequence"/>
</dbReference>
<evidence type="ECO:0000256" key="7">
    <source>
        <dbReference type="ARBA" id="ARBA00022475"/>
    </source>
</evidence>
<feature type="transmembrane region" description="Helical" evidence="13">
    <location>
        <begin position="133"/>
        <end position="154"/>
    </location>
</feature>
<feature type="transmembrane region" description="Helical" evidence="13">
    <location>
        <begin position="12"/>
        <end position="34"/>
    </location>
</feature>
<keyword evidence="6" id="KW-0050">Antiport</keyword>
<evidence type="ECO:0000256" key="6">
    <source>
        <dbReference type="ARBA" id="ARBA00022449"/>
    </source>
</evidence>
<feature type="transmembrane region" description="Helical" evidence="13">
    <location>
        <begin position="194"/>
        <end position="216"/>
    </location>
</feature>
<feature type="transmembrane region" description="Helical" evidence="13">
    <location>
        <begin position="244"/>
        <end position="270"/>
    </location>
</feature>
<proteinExistence type="inferred from homology"/>
<dbReference type="InterPro" id="IPR048279">
    <property type="entry name" value="MdtK-like"/>
</dbReference>
<keyword evidence="5" id="KW-0813">Transport</keyword>
<reference evidence="15" key="1">
    <citation type="journal article" date="2019" name="Int. J. Syst. Evol. Microbiol.">
        <title>The Global Catalogue of Microorganisms (GCM) 10K type strain sequencing project: providing services to taxonomists for standard genome sequencing and annotation.</title>
        <authorList>
            <consortium name="The Broad Institute Genomics Platform"/>
            <consortium name="The Broad Institute Genome Sequencing Center for Infectious Disease"/>
            <person name="Wu L."/>
            <person name="Ma J."/>
        </authorList>
    </citation>
    <scope>NUCLEOTIDE SEQUENCE [LARGE SCALE GENOMIC DNA]</scope>
    <source>
        <strain evidence="15">CCUG 53270</strain>
    </source>
</reference>
<accession>A0ABW3UHE3</accession>
<dbReference type="NCBIfam" id="TIGR00797">
    <property type="entry name" value="matE"/>
    <property type="match status" value="1"/>
</dbReference>
<comment type="function">
    <text evidence="1">Multidrug efflux pump.</text>
</comment>
<evidence type="ECO:0000256" key="10">
    <source>
        <dbReference type="ARBA" id="ARBA00023065"/>
    </source>
</evidence>
<evidence type="ECO:0000256" key="9">
    <source>
        <dbReference type="ARBA" id="ARBA00022989"/>
    </source>
</evidence>
<feature type="transmembrane region" description="Helical" evidence="13">
    <location>
        <begin position="419"/>
        <end position="440"/>
    </location>
</feature>
<dbReference type="PANTHER" id="PTHR43298">
    <property type="entry name" value="MULTIDRUG RESISTANCE PROTEIN NORM-RELATED"/>
    <property type="match status" value="1"/>
</dbReference>
<comment type="caution">
    <text evidence="14">The sequence shown here is derived from an EMBL/GenBank/DDBJ whole genome shotgun (WGS) entry which is preliminary data.</text>
</comment>
<evidence type="ECO:0000256" key="13">
    <source>
        <dbReference type="SAM" id="Phobius"/>
    </source>
</evidence>
<evidence type="ECO:0000256" key="1">
    <source>
        <dbReference type="ARBA" id="ARBA00003408"/>
    </source>
</evidence>
<keyword evidence="8 13" id="KW-0812">Transmembrane</keyword>
<evidence type="ECO:0000256" key="8">
    <source>
        <dbReference type="ARBA" id="ARBA00022692"/>
    </source>
</evidence>
<keyword evidence="11 13" id="KW-0472">Membrane</keyword>
<gene>
    <name evidence="14" type="ORF">ACFQ4B_07690</name>
</gene>
<feature type="transmembrane region" description="Helical" evidence="13">
    <location>
        <begin position="390"/>
        <end position="413"/>
    </location>
</feature>
<comment type="similarity">
    <text evidence="3">Belongs to the multi antimicrobial extrusion (MATE) (TC 2.A.66.1) family.</text>
</comment>
<dbReference type="EMBL" id="JBHTLU010000012">
    <property type="protein sequence ID" value="MFD1219996.1"/>
    <property type="molecule type" value="Genomic_DNA"/>
</dbReference>
<name>A0ABW3UHE3_9BACL</name>
<keyword evidence="10" id="KW-0406">Ion transport</keyword>
<dbReference type="PANTHER" id="PTHR43298:SF2">
    <property type="entry name" value="FMN_FAD EXPORTER YEEO-RELATED"/>
    <property type="match status" value="1"/>
</dbReference>
<feature type="transmembrane region" description="Helical" evidence="13">
    <location>
        <begin position="282"/>
        <end position="306"/>
    </location>
</feature>
<evidence type="ECO:0000256" key="5">
    <source>
        <dbReference type="ARBA" id="ARBA00022448"/>
    </source>
</evidence>
<evidence type="ECO:0000313" key="15">
    <source>
        <dbReference type="Proteomes" id="UP001597180"/>
    </source>
</evidence>
<comment type="subcellular location">
    <subcellularLocation>
        <location evidence="2">Cell membrane</location>
        <topology evidence="2">Multi-pass membrane protein</topology>
    </subcellularLocation>
</comment>
<evidence type="ECO:0000256" key="3">
    <source>
        <dbReference type="ARBA" id="ARBA00010199"/>
    </source>
</evidence>